<dbReference type="AlphaFoldDB" id="A6WAQ9"/>
<feature type="region of interest" description="Disordered" evidence="1">
    <location>
        <begin position="41"/>
        <end position="64"/>
    </location>
</feature>
<reference evidence="4" key="1">
    <citation type="journal article" date="2008" name="PLoS ONE">
        <title>Survival in nuclear waste, extreme resistance, and potential applications gleaned from the genome sequence of Kineococcus radiotolerans SRS30216.</title>
        <authorList>
            <person name="Bagwell C.E."/>
            <person name="Bhat S."/>
            <person name="Hawkins G.M."/>
            <person name="Smith B.W."/>
            <person name="Biswas T."/>
            <person name="Hoover T.R."/>
            <person name="Saunders E."/>
            <person name="Han C.S."/>
            <person name="Tsodikov O.V."/>
            <person name="Shimkets L.J."/>
        </authorList>
    </citation>
    <scope>NUCLEOTIDE SEQUENCE [LARGE SCALE GENOMIC DNA]</scope>
    <source>
        <strain evidence="4">ATCC BAA-149 / DSM 14245 / SRS30216</strain>
    </source>
</reference>
<keyword evidence="4" id="KW-1185">Reference proteome</keyword>
<keyword evidence="2" id="KW-0472">Membrane</keyword>
<evidence type="ECO:0000256" key="1">
    <source>
        <dbReference type="SAM" id="MobiDB-lite"/>
    </source>
</evidence>
<dbReference type="EMBL" id="CP000750">
    <property type="protein sequence ID" value="ABS03898.1"/>
    <property type="molecule type" value="Genomic_DNA"/>
</dbReference>
<dbReference type="STRING" id="266940.Krad_2418"/>
<evidence type="ECO:0000256" key="2">
    <source>
        <dbReference type="SAM" id="Phobius"/>
    </source>
</evidence>
<proteinExistence type="predicted"/>
<feature type="transmembrane region" description="Helical" evidence="2">
    <location>
        <begin position="109"/>
        <end position="130"/>
    </location>
</feature>
<protein>
    <submittedName>
        <fullName evidence="3">Uncharacterized protein</fullName>
    </submittedName>
</protein>
<dbReference type="HOGENOM" id="CLU_1842454_0_0_11"/>
<dbReference type="Proteomes" id="UP000001116">
    <property type="component" value="Chromosome"/>
</dbReference>
<gene>
    <name evidence="3" type="ordered locus">Krad_2418</name>
</gene>
<evidence type="ECO:0000313" key="3">
    <source>
        <dbReference type="EMBL" id="ABS03898.1"/>
    </source>
</evidence>
<dbReference type="KEGG" id="kra:Krad_2418"/>
<organism evidence="3 4">
    <name type="scientific">Kineococcus radiotolerans (strain ATCC BAA-149 / DSM 14245 / SRS30216)</name>
    <dbReference type="NCBI Taxonomy" id="266940"/>
    <lineage>
        <taxon>Bacteria</taxon>
        <taxon>Bacillati</taxon>
        <taxon>Actinomycetota</taxon>
        <taxon>Actinomycetes</taxon>
        <taxon>Kineosporiales</taxon>
        <taxon>Kineosporiaceae</taxon>
        <taxon>Kineococcus</taxon>
    </lineage>
</organism>
<name>A6WAQ9_KINRD</name>
<accession>A6WAQ9</accession>
<evidence type="ECO:0000313" key="4">
    <source>
        <dbReference type="Proteomes" id="UP000001116"/>
    </source>
</evidence>
<keyword evidence="2" id="KW-0812">Transmembrane</keyword>
<keyword evidence="2" id="KW-1133">Transmembrane helix</keyword>
<sequence>MALDPWLSCARVRCFVDCGVGDVLASGMTVTSGSRSDECPGWSVRQSAPRRTGDGTGCHGGEGRCMTQRRTQQQTVVWAEKLQTWIALAVMFLAISSPQWVVALSGEKALAYVSATAFTFVAALFAAYACRRARRRSQR</sequence>